<accession>A0ACC0N0Y4</accession>
<comment type="caution">
    <text evidence="1">The sequence shown here is derived from an EMBL/GenBank/DDBJ whole genome shotgun (WGS) entry which is preliminary data.</text>
</comment>
<dbReference type="Proteomes" id="UP001062846">
    <property type="component" value="Chromosome 7"/>
</dbReference>
<gene>
    <name evidence="1" type="ORF">RHMOL_Rhmol07G0123100</name>
</gene>
<organism evidence="1 2">
    <name type="scientific">Rhododendron molle</name>
    <name type="common">Chinese azalea</name>
    <name type="synonym">Azalea mollis</name>
    <dbReference type="NCBI Taxonomy" id="49168"/>
    <lineage>
        <taxon>Eukaryota</taxon>
        <taxon>Viridiplantae</taxon>
        <taxon>Streptophyta</taxon>
        <taxon>Embryophyta</taxon>
        <taxon>Tracheophyta</taxon>
        <taxon>Spermatophyta</taxon>
        <taxon>Magnoliopsida</taxon>
        <taxon>eudicotyledons</taxon>
        <taxon>Gunneridae</taxon>
        <taxon>Pentapetalae</taxon>
        <taxon>asterids</taxon>
        <taxon>Ericales</taxon>
        <taxon>Ericaceae</taxon>
        <taxon>Ericoideae</taxon>
        <taxon>Rhodoreae</taxon>
        <taxon>Rhododendron</taxon>
    </lineage>
</organism>
<protein>
    <submittedName>
        <fullName evidence="1">Uncharacterized protein</fullName>
    </submittedName>
</protein>
<keyword evidence="2" id="KW-1185">Reference proteome</keyword>
<dbReference type="EMBL" id="CM046394">
    <property type="protein sequence ID" value="KAI8546501.1"/>
    <property type="molecule type" value="Genomic_DNA"/>
</dbReference>
<proteinExistence type="predicted"/>
<sequence length="138" mass="15485">MQDLKEFSEMLIEIGYWVTVARKIACESSLEAEIWGIYRGLTIILEKSMTNINLESDSLIAVRLINEGNSGNHPQSVMINDAHAILSRTKTTLTYIYQEANQCADHLARLGIDQNEDLVVSVNKPLSIRTAVKMAVNY</sequence>
<evidence type="ECO:0000313" key="1">
    <source>
        <dbReference type="EMBL" id="KAI8546501.1"/>
    </source>
</evidence>
<evidence type="ECO:0000313" key="2">
    <source>
        <dbReference type="Proteomes" id="UP001062846"/>
    </source>
</evidence>
<name>A0ACC0N0Y4_RHOML</name>
<reference evidence="1" key="1">
    <citation type="submission" date="2022-02" db="EMBL/GenBank/DDBJ databases">
        <title>Plant Genome Project.</title>
        <authorList>
            <person name="Zhang R.-G."/>
        </authorList>
    </citation>
    <scope>NUCLEOTIDE SEQUENCE</scope>
    <source>
        <strain evidence="1">AT1</strain>
    </source>
</reference>